<feature type="transmembrane region" description="Helical" evidence="1">
    <location>
        <begin position="54"/>
        <end position="73"/>
    </location>
</feature>
<comment type="caution">
    <text evidence="3">The sequence shown here is derived from an EMBL/GenBank/DDBJ whole genome shotgun (WGS) entry which is preliminary data.</text>
</comment>
<keyword evidence="4" id="KW-1185">Reference proteome</keyword>
<evidence type="ECO:0000313" key="4">
    <source>
        <dbReference type="Proteomes" id="UP000682713"/>
    </source>
</evidence>
<accession>A0A942YPU4</accession>
<dbReference type="AlphaFoldDB" id="A0A942YPU4"/>
<evidence type="ECO:0000256" key="1">
    <source>
        <dbReference type="SAM" id="Phobius"/>
    </source>
</evidence>
<dbReference type="Proteomes" id="UP000682713">
    <property type="component" value="Unassembled WGS sequence"/>
</dbReference>
<sequence>MPKYKEIHLDDIIREALNEKMNESPPLLEASEAWNQIQSRMDGNKRTPRLVRTFRKPLLIAASVLFIILFAVAPKSGIAFNQFTNIFHSIQGNVVHLFGKSEGGSGESDIGPGAFEVIEGSEILSKQMSLEDAKKAAQFPILTPKNLMDEFHLEEVTVVDSYEDKVDAVYINYVGNGRGFMLTEIPIENQFGFGVSLDKDDVMVEEVEIIGHKGSLVIFKNGNAQLIWMTQSHYLSIEGKLTKEEILTIAKSI</sequence>
<keyword evidence="1" id="KW-0812">Transmembrane</keyword>
<organism evidence="3 4">
    <name type="scientific">Lederbergia citrisecunda</name>
    <dbReference type="NCBI Taxonomy" id="2833583"/>
    <lineage>
        <taxon>Bacteria</taxon>
        <taxon>Bacillati</taxon>
        <taxon>Bacillota</taxon>
        <taxon>Bacilli</taxon>
        <taxon>Bacillales</taxon>
        <taxon>Bacillaceae</taxon>
        <taxon>Lederbergia</taxon>
    </lineage>
</organism>
<dbReference type="Pfam" id="PF14285">
    <property type="entry name" value="DUF4367"/>
    <property type="match status" value="1"/>
</dbReference>
<evidence type="ECO:0000313" key="3">
    <source>
        <dbReference type="EMBL" id="MBS4201621.1"/>
    </source>
</evidence>
<keyword evidence="1" id="KW-0472">Membrane</keyword>
<protein>
    <submittedName>
        <fullName evidence="3">DUF4367 domain-containing protein</fullName>
    </submittedName>
</protein>
<proteinExistence type="predicted"/>
<dbReference type="RefSeq" id="WP_213112076.1">
    <property type="nucleotide sequence ID" value="NZ_JAGYPJ010000001.1"/>
</dbReference>
<reference evidence="3 4" key="1">
    <citation type="submission" date="2021-05" db="EMBL/GenBank/DDBJ databases">
        <title>Novel Bacillus species.</title>
        <authorList>
            <person name="Liu G."/>
        </authorList>
    </citation>
    <scope>NUCLEOTIDE SEQUENCE [LARGE SCALE GENOMIC DNA]</scope>
    <source>
        <strain evidence="3 4">FJAT-49732</strain>
    </source>
</reference>
<name>A0A942YPU4_9BACI</name>
<feature type="domain" description="DUF4367" evidence="2">
    <location>
        <begin position="159"/>
        <end position="253"/>
    </location>
</feature>
<gene>
    <name evidence="3" type="ORF">KHA93_18570</name>
</gene>
<dbReference type="EMBL" id="JAGYPJ010000001">
    <property type="protein sequence ID" value="MBS4201621.1"/>
    <property type="molecule type" value="Genomic_DNA"/>
</dbReference>
<dbReference type="InterPro" id="IPR025377">
    <property type="entry name" value="DUF4367"/>
</dbReference>
<keyword evidence="1" id="KW-1133">Transmembrane helix</keyword>
<evidence type="ECO:0000259" key="2">
    <source>
        <dbReference type="Pfam" id="PF14285"/>
    </source>
</evidence>